<dbReference type="AlphaFoldDB" id="A0AA36HWU1"/>
<evidence type="ECO:0000256" key="1">
    <source>
        <dbReference type="ARBA" id="ARBA00022741"/>
    </source>
</evidence>
<evidence type="ECO:0000313" key="8">
    <source>
        <dbReference type="Proteomes" id="UP001178507"/>
    </source>
</evidence>
<dbReference type="GO" id="GO:0005634">
    <property type="term" value="C:nucleus"/>
    <property type="evidence" value="ECO:0007669"/>
    <property type="project" value="TreeGrafter"/>
</dbReference>
<dbReference type="PROSITE" id="PS51192">
    <property type="entry name" value="HELICASE_ATP_BIND_1"/>
    <property type="match status" value="1"/>
</dbReference>
<dbReference type="GO" id="GO:0006281">
    <property type="term" value="P:DNA repair"/>
    <property type="evidence" value="ECO:0007669"/>
    <property type="project" value="TreeGrafter"/>
</dbReference>
<dbReference type="Gene3D" id="3.40.50.10810">
    <property type="entry name" value="Tandem AAA-ATPase domain"/>
    <property type="match status" value="2"/>
</dbReference>
<dbReference type="InterPro" id="IPR049730">
    <property type="entry name" value="SNF2/RAD54-like_C"/>
</dbReference>
<keyword evidence="3" id="KW-0347">Helicase</keyword>
<dbReference type="SMART" id="SM00487">
    <property type="entry name" value="DEXDc"/>
    <property type="match status" value="1"/>
</dbReference>
<reference evidence="7" key="1">
    <citation type="submission" date="2023-08" db="EMBL/GenBank/DDBJ databases">
        <authorList>
            <person name="Chen Y."/>
            <person name="Shah S."/>
            <person name="Dougan E. K."/>
            <person name="Thang M."/>
            <person name="Chan C."/>
        </authorList>
    </citation>
    <scope>NUCLEOTIDE SEQUENCE</scope>
</reference>
<proteinExistence type="predicted"/>
<keyword evidence="8" id="KW-1185">Reference proteome</keyword>
<feature type="domain" description="Helicase C-terminal" evidence="6">
    <location>
        <begin position="603"/>
        <end position="750"/>
    </location>
</feature>
<dbReference type="SUPFAM" id="SSF52540">
    <property type="entry name" value="P-loop containing nucleoside triphosphate hydrolases"/>
    <property type="match status" value="2"/>
</dbReference>
<feature type="domain" description="Helicase ATP-binding" evidence="5">
    <location>
        <begin position="161"/>
        <end position="388"/>
    </location>
</feature>
<dbReference type="InterPro" id="IPR000330">
    <property type="entry name" value="SNF2_N"/>
</dbReference>
<dbReference type="Gene3D" id="3.40.50.300">
    <property type="entry name" value="P-loop containing nucleotide triphosphate hydrolases"/>
    <property type="match status" value="1"/>
</dbReference>
<protein>
    <submittedName>
        <fullName evidence="7">Uncharacterized protein</fullName>
    </submittedName>
</protein>
<dbReference type="GO" id="GO:0016787">
    <property type="term" value="F:hydrolase activity"/>
    <property type="evidence" value="ECO:0007669"/>
    <property type="project" value="UniProtKB-KW"/>
</dbReference>
<dbReference type="GO" id="GO:0004386">
    <property type="term" value="F:helicase activity"/>
    <property type="evidence" value="ECO:0007669"/>
    <property type="project" value="UniProtKB-KW"/>
</dbReference>
<accession>A0AA36HWU1</accession>
<organism evidence="7 8">
    <name type="scientific">Effrenium voratum</name>
    <dbReference type="NCBI Taxonomy" id="2562239"/>
    <lineage>
        <taxon>Eukaryota</taxon>
        <taxon>Sar</taxon>
        <taxon>Alveolata</taxon>
        <taxon>Dinophyceae</taxon>
        <taxon>Suessiales</taxon>
        <taxon>Symbiodiniaceae</taxon>
        <taxon>Effrenium</taxon>
    </lineage>
</organism>
<dbReference type="Pfam" id="PF00176">
    <property type="entry name" value="SNF2-rel_dom"/>
    <property type="match status" value="1"/>
</dbReference>
<dbReference type="SMART" id="SM00490">
    <property type="entry name" value="HELICc"/>
    <property type="match status" value="1"/>
</dbReference>
<dbReference type="PANTHER" id="PTHR45626">
    <property type="entry name" value="TRANSCRIPTION TERMINATION FACTOR 2-RELATED"/>
    <property type="match status" value="1"/>
</dbReference>
<evidence type="ECO:0000256" key="2">
    <source>
        <dbReference type="ARBA" id="ARBA00022801"/>
    </source>
</evidence>
<dbReference type="InterPro" id="IPR014001">
    <property type="entry name" value="Helicase_ATP-bd"/>
</dbReference>
<dbReference type="InterPro" id="IPR027417">
    <property type="entry name" value="P-loop_NTPase"/>
</dbReference>
<dbReference type="EMBL" id="CAUJNA010000334">
    <property type="protein sequence ID" value="CAJ1375633.1"/>
    <property type="molecule type" value="Genomic_DNA"/>
</dbReference>
<dbReference type="Proteomes" id="UP001178507">
    <property type="component" value="Unassembled WGS sequence"/>
</dbReference>
<gene>
    <name evidence="7" type="ORF">EVOR1521_LOCUS4863</name>
</gene>
<dbReference type="InterPro" id="IPR038718">
    <property type="entry name" value="SNF2-like_sf"/>
</dbReference>
<sequence>MRSAGEGSAASSGLHGLKLQELKALIDREGLAVRQDIGGHNRRTKVQMVQEIEQARAQARAAPSLASPQGTAPYIQAAPAAPDAPAAPVTTPSLARSAPAFKSIEPKELMRHFTQDDLEMPEIGLLEEELHNAGLLKELRDGQPVQIELLQFAGIAWMRDKEKQEGWKGGILGDEMGLGKTLQTLCAMSLNKYPTLLVCPLQAFQIWIDDSAGFFASGTFEIYDYHQIRKDKRILPKKLPDNSLVLVNPQSLEPDVYVKTSMTPEQRARLVSQALSEHCYVEPTWNLHMLELEARKRDINVEDLCGEQAGEERAANPDSQLLNRHFGRIVCDEAHFMKNLCSKGRQPLCAKACELLGKQTDIRWCITGTPVENSITDYFSLLTFLQAEPYCQLDWFENHVGRYCRPKAPLSPQHDPDFKRCFRETMLRRDKSKLPNLPTPHFCLIECEMDDFEKQKELQLLQEELPGPELVKILRQAQAAAALAPPRSSANAKLEQSSLEQILEISARPIPEGGLGQRLRPKKMDEDGREWCLQKFLFERAWIEADKRKLLQSSKWRALRRQLEDIWENDLSNENEIECTGQPPDNQYAGLWTSEHESYFRPLDTHELTKVVLITTLTTRTFQLAEKLLEDMQVEYCKIDQSVEHDKRLAVIESFNTDPSKKVMLLGMKCGGTGINLPAAQVAILLDWWWNPAAELQALNRIHRLSSKHRNVYFFKLFSANNEAEQRQKGIQEEKHDIYQALNGRNNEDEGRVWERLD</sequence>
<evidence type="ECO:0000256" key="4">
    <source>
        <dbReference type="ARBA" id="ARBA00022840"/>
    </source>
</evidence>
<name>A0AA36HWU1_9DINO</name>
<evidence type="ECO:0000259" key="6">
    <source>
        <dbReference type="PROSITE" id="PS51194"/>
    </source>
</evidence>
<keyword evidence="1" id="KW-0547">Nucleotide-binding</keyword>
<dbReference type="CDD" id="cd18793">
    <property type="entry name" value="SF2_C_SNF"/>
    <property type="match status" value="1"/>
</dbReference>
<evidence type="ECO:0000313" key="7">
    <source>
        <dbReference type="EMBL" id="CAJ1375633.1"/>
    </source>
</evidence>
<dbReference type="InterPro" id="IPR050628">
    <property type="entry name" value="SNF2_RAD54_helicase_TF"/>
</dbReference>
<dbReference type="InterPro" id="IPR001650">
    <property type="entry name" value="Helicase_C-like"/>
</dbReference>
<evidence type="ECO:0000259" key="5">
    <source>
        <dbReference type="PROSITE" id="PS51192"/>
    </source>
</evidence>
<dbReference type="PROSITE" id="PS51194">
    <property type="entry name" value="HELICASE_CTER"/>
    <property type="match status" value="1"/>
</dbReference>
<dbReference type="PANTHER" id="PTHR45626:SF17">
    <property type="entry name" value="HELICASE-LIKE TRANSCRIPTION FACTOR"/>
    <property type="match status" value="1"/>
</dbReference>
<keyword evidence="4" id="KW-0067">ATP-binding</keyword>
<evidence type="ECO:0000256" key="3">
    <source>
        <dbReference type="ARBA" id="ARBA00022806"/>
    </source>
</evidence>
<comment type="caution">
    <text evidence="7">The sequence shown here is derived from an EMBL/GenBank/DDBJ whole genome shotgun (WGS) entry which is preliminary data.</text>
</comment>
<dbReference type="GO" id="GO:0008094">
    <property type="term" value="F:ATP-dependent activity, acting on DNA"/>
    <property type="evidence" value="ECO:0007669"/>
    <property type="project" value="TreeGrafter"/>
</dbReference>
<dbReference type="Pfam" id="PF00271">
    <property type="entry name" value="Helicase_C"/>
    <property type="match status" value="1"/>
</dbReference>
<dbReference type="GO" id="GO:0005524">
    <property type="term" value="F:ATP binding"/>
    <property type="evidence" value="ECO:0007669"/>
    <property type="project" value="UniProtKB-KW"/>
</dbReference>
<keyword evidence="2" id="KW-0378">Hydrolase</keyword>